<dbReference type="InterPro" id="IPR052021">
    <property type="entry name" value="Type-I_RS_S_subunit"/>
</dbReference>
<dbReference type="Gene3D" id="1.10.287.1120">
    <property type="entry name" value="Bipartite methylase S protein"/>
    <property type="match status" value="1"/>
</dbReference>
<dbReference type="OrthoDB" id="9811611at2"/>
<evidence type="ECO:0000256" key="2">
    <source>
        <dbReference type="ARBA" id="ARBA00022747"/>
    </source>
</evidence>
<dbReference type="PANTHER" id="PTHR30408">
    <property type="entry name" value="TYPE-1 RESTRICTION ENZYME ECOKI SPECIFICITY PROTEIN"/>
    <property type="match status" value="1"/>
</dbReference>
<dbReference type="GO" id="GO:0009307">
    <property type="term" value="P:DNA restriction-modification system"/>
    <property type="evidence" value="ECO:0007669"/>
    <property type="project" value="UniProtKB-KW"/>
</dbReference>
<dbReference type="EMBL" id="FOQK01000009">
    <property type="protein sequence ID" value="SFH95541.1"/>
    <property type="molecule type" value="Genomic_DNA"/>
</dbReference>
<feature type="domain" description="Type I restriction modification DNA specificity" evidence="4">
    <location>
        <begin position="4"/>
        <end position="174"/>
    </location>
</feature>
<evidence type="ECO:0000256" key="1">
    <source>
        <dbReference type="ARBA" id="ARBA00010923"/>
    </source>
</evidence>
<evidence type="ECO:0000313" key="5">
    <source>
        <dbReference type="EMBL" id="SFH95541.1"/>
    </source>
</evidence>
<dbReference type="PANTHER" id="PTHR30408:SF12">
    <property type="entry name" value="TYPE I RESTRICTION ENZYME MJAVIII SPECIFICITY SUBUNIT"/>
    <property type="match status" value="1"/>
</dbReference>
<evidence type="ECO:0000313" key="6">
    <source>
        <dbReference type="Proteomes" id="UP000183639"/>
    </source>
</evidence>
<dbReference type="CDD" id="cd17266">
    <property type="entry name" value="RMtype1_S_Sau1132ORF3780P-TRD2-CR2_like"/>
    <property type="match status" value="1"/>
</dbReference>
<dbReference type="AlphaFoldDB" id="A0A1I3EA16"/>
<dbReference type="SUPFAM" id="SSF116734">
    <property type="entry name" value="DNA methylase specificity domain"/>
    <property type="match status" value="2"/>
</dbReference>
<evidence type="ECO:0000259" key="4">
    <source>
        <dbReference type="Pfam" id="PF01420"/>
    </source>
</evidence>
<dbReference type="Gene3D" id="3.90.220.20">
    <property type="entry name" value="DNA methylase specificity domains"/>
    <property type="match status" value="2"/>
</dbReference>
<gene>
    <name evidence="5" type="ORF">SAMN04487861_10969</name>
</gene>
<evidence type="ECO:0000256" key="3">
    <source>
        <dbReference type="ARBA" id="ARBA00023125"/>
    </source>
</evidence>
<accession>A0A1I3EA16</accession>
<dbReference type="CDD" id="cd17293">
    <property type="entry name" value="RMtype1_S_Ppo21ORF8840P_TRD1-CR1_like"/>
    <property type="match status" value="1"/>
</dbReference>
<organism evidence="5 6">
    <name type="scientific">Selenomonas ruminantium</name>
    <dbReference type="NCBI Taxonomy" id="971"/>
    <lineage>
        <taxon>Bacteria</taxon>
        <taxon>Bacillati</taxon>
        <taxon>Bacillota</taxon>
        <taxon>Negativicutes</taxon>
        <taxon>Selenomonadales</taxon>
        <taxon>Selenomonadaceae</taxon>
        <taxon>Selenomonas</taxon>
    </lineage>
</organism>
<feature type="domain" description="Type I restriction modification DNA specificity" evidence="4">
    <location>
        <begin position="201"/>
        <end position="351"/>
    </location>
</feature>
<dbReference type="Pfam" id="PF01420">
    <property type="entry name" value="Methylase_S"/>
    <property type="match status" value="2"/>
</dbReference>
<proteinExistence type="inferred from homology"/>
<dbReference type="InterPro" id="IPR044946">
    <property type="entry name" value="Restrct_endonuc_typeI_TRD_sf"/>
</dbReference>
<keyword evidence="2" id="KW-0680">Restriction system</keyword>
<protein>
    <submittedName>
        <fullName evidence="5">Type I restriction enzyme, S subunit</fullName>
    </submittedName>
</protein>
<dbReference type="Proteomes" id="UP000183639">
    <property type="component" value="Unassembled WGS sequence"/>
</dbReference>
<dbReference type="RefSeq" id="WP_075443079.1">
    <property type="nucleotide sequence ID" value="NZ_FOQK01000009.1"/>
</dbReference>
<sequence>MNDVIQLSELGEIITGNTPSTSDNANYESDDILFVKPSDISNDRISYIENTENYISNYAKGKARVVSSDTVFCTCIGIIGKVGIATKESAFNQQINAIIPDKEKVTSYYLAYALMAKRNYMQAKANAAVVPIINKTQFAELKIKYVSLEEQRRITDKFQLIDSLIAKREKQIETIEYLVKSRFVEMFGDPIVNSKGLPTEAIGDVCLLKAGVTTSAQDIHEQSDDEHNIPCYGGNGVRGYVRTATYQGDYAIIGRQGALCGNVQFAHGNFHATEHAVLVTPKIPFNLTWLYITLREMNLNRFHTGAAQPGLAVKTLNRVRIMMPDIELQNRFAELVVQADKSKLAIQKNIETLQKLKSKLMQDYFG</sequence>
<keyword evidence="3" id="KW-0238">DNA-binding</keyword>
<comment type="similarity">
    <text evidence="1">Belongs to the type-I restriction system S methylase family.</text>
</comment>
<name>A0A1I3EA16_SELRU</name>
<reference evidence="5 6" key="1">
    <citation type="submission" date="2016-10" db="EMBL/GenBank/DDBJ databases">
        <authorList>
            <person name="de Groot N.N."/>
        </authorList>
    </citation>
    <scope>NUCLEOTIDE SEQUENCE [LARGE SCALE GENOMIC DNA]</scope>
    <source>
        <strain evidence="5 6">Z108</strain>
    </source>
</reference>
<dbReference type="InterPro" id="IPR000055">
    <property type="entry name" value="Restrct_endonuc_typeI_TRD"/>
</dbReference>
<dbReference type="GO" id="GO:0003677">
    <property type="term" value="F:DNA binding"/>
    <property type="evidence" value="ECO:0007669"/>
    <property type="project" value="UniProtKB-KW"/>
</dbReference>